<dbReference type="Proteomes" id="UP000501690">
    <property type="component" value="Linkage Group LG11"/>
</dbReference>
<dbReference type="AlphaFoldDB" id="A0A4D6NNS4"/>
<evidence type="ECO:0000313" key="2">
    <source>
        <dbReference type="EMBL" id="QCE14988.1"/>
    </source>
</evidence>
<dbReference type="InterPro" id="IPR012340">
    <property type="entry name" value="NA-bd_OB-fold"/>
</dbReference>
<organism evidence="2 3">
    <name type="scientific">Vigna unguiculata</name>
    <name type="common">Cowpea</name>
    <dbReference type="NCBI Taxonomy" id="3917"/>
    <lineage>
        <taxon>Eukaryota</taxon>
        <taxon>Viridiplantae</taxon>
        <taxon>Streptophyta</taxon>
        <taxon>Embryophyta</taxon>
        <taxon>Tracheophyta</taxon>
        <taxon>Spermatophyta</taxon>
        <taxon>Magnoliopsida</taxon>
        <taxon>eudicotyledons</taxon>
        <taxon>Gunneridae</taxon>
        <taxon>Pentapetalae</taxon>
        <taxon>rosids</taxon>
        <taxon>fabids</taxon>
        <taxon>Fabales</taxon>
        <taxon>Fabaceae</taxon>
        <taxon>Papilionoideae</taxon>
        <taxon>50 kb inversion clade</taxon>
        <taxon>NPAAA clade</taxon>
        <taxon>indigoferoid/millettioid clade</taxon>
        <taxon>Phaseoleae</taxon>
        <taxon>Vigna</taxon>
    </lineage>
</organism>
<feature type="compositionally biased region" description="Low complexity" evidence="1">
    <location>
        <begin position="266"/>
        <end position="284"/>
    </location>
</feature>
<evidence type="ECO:0008006" key="4">
    <source>
        <dbReference type="Google" id="ProtNLM"/>
    </source>
</evidence>
<reference evidence="2 3" key="1">
    <citation type="submission" date="2019-04" db="EMBL/GenBank/DDBJ databases">
        <title>An improved genome assembly and genetic linkage map for asparagus bean, Vigna unguiculata ssp. sesquipedialis.</title>
        <authorList>
            <person name="Xia Q."/>
            <person name="Zhang R."/>
            <person name="Dong Y."/>
        </authorList>
    </citation>
    <scope>NUCLEOTIDE SEQUENCE [LARGE SCALE GENOMIC DNA]</scope>
    <source>
        <tissue evidence="2">Leaf</tissue>
    </source>
</reference>
<accession>A0A4D6NNS4</accession>
<evidence type="ECO:0000256" key="1">
    <source>
        <dbReference type="SAM" id="MobiDB-lite"/>
    </source>
</evidence>
<name>A0A4D6NNS4_VIGUN</name>
<feature type="region of interest" description="Disordered" evidence="1">
    <location>
        <begin position="157"/>
        <end position="179"/>
    </location>
</feature>
<keyword evidence="3" id="KW-1185">Reference proteome</keyword>
<dbReference type="EMBL" id="CP039355">
    <property type="protein sequence ID" value="QCE14988.1"/>
    <property type="molecule type" value="Genomic_DNA"/>
</dbReference>
<gene>
    <name evidence="2" type="ORF">DEO72_LG11g1996</name>
</gene>
<dbReference type="Gene3D" id="2.40.50.140">
    <property type="entry name" value="Nucleic acid-binding proteins"/>
    <property type="match status" value="1"/>
</dbReference>
<feature type="region of interest" description="Disordered" evidence="1">
    <location>
        <begin position="254"/>
        <end position="293"/>
    </location>
</feature>
<feature type="compositionally biased region" description="Basic and acidic residues" evidence="1">
    <location>
        <begin position="157"/>
        <end position="167"/>
    </location>
</feature>
<protein>
    <recommendedName>
        <fullName evidence="4">Nucleic acid-binding</fullName>
    </recommendedName>
</protein>
<sequence>MARKLDMIKDIDDKKETLKLAVRVKDLWFVQNQDNNRHMKLILLDQKILLEWLIIYKLELQVTDGDNYTNFVMWDQDCNNLIDVSVVELMNKMIEVVLDGEDDPKCFLEDLYVLLGCTLAFKVRVQLNNRFSSVMKASTNPETIASIRSKLDTKMIKDSSGEGKCDSSTESNSKGGPEREEVMFLDLNMLVIKYFGTGICVSTKQSKTVGLIKSAPHGIKPKDCSPKAICGPNTQSQTLGLTISGGHTKKIQESSPIVVYGSTKQSKSSDGSTNKSKSGGSTKSAPHTRKLTLSSSADHDPYIDFYVTPTKELLFDFEVDCDHLDDIPSAEFSRTKTKKRMK</sequence>
<evidence type="ECO:0000313" key="3">
    <source>
        <dbReference type="Proteomes" id="UP000501690"/>
    </source>
</evidence>
<proteinExistence type="predicted"/>